<keyword evidence="1" id="KW-0812">Transmembrane</keyword>
<proteinExistence type="predicted"/>
<feature type="transmembrane region" description="Helical" evidence="1">
    <location>
        <begin position="40"/>
        <end position="64"/>
    </location>
</feature>
<gene>
    <name evidence="2" type="ORF">UFOPK2373_00246</name>
</gene>
<accession>A0A6J6N2S2</accession>
<evidence type="ECO:0000256" key="1">
    <source>
        <dbReference type="SAM" id="Phobius"/>
    </source>
</evidence>
<keyword evidence="1" id="KW-1133">Transmembrane helix</keyword>
<sequence>MFDDLSSVMKRVLKFGALLVLAILVLGSLIGYFVAGISGILAALAGSLAALAFTGLTALSVLVGSKLSLPGFLGAVLGGWILKMVLFLIAFTILNKAEWLTREARPIVFFTIVVAVIGGLILDTRIVSKARLSADVKLP</sequence>
<feature type="transmembrane region" description="Helical" evidence="1">
    <location>
        <begin position="106"/>
        <end position="122"/>
    </location>
</feature>
<keyword evidence="1" id="KW-0472">Membrane</keyword>
<protein>
    <submittedName>
        <fullName evidence="2">Unannotated protein</fullName>
    </submittedName>
</protein>
<dbReference type="AlphaFoldDB" id="A0A6J6N2S2"/>
<dbReference type="EMBL" id="CAEZXL010000025">
    <property type="protein sequence ID" value="CAB4680940.1"/>
    <property type="molecule type" value="Genomic_DNA"/>
</dbReference>
<evidence type="ECO:0000313" key="2">
    <source>
        <dbReference type="EMBL" id="CAB4680940.1"/>
    </source>
</evidence>
<reference evidence="2" key="1">
    <citation type="submission" date="2020-05" db="EMBL/GenBank/DDBJ databases">
        <authorList>
            <person name="Chiriac C."/>
            <person name="Salcher M."/>
            <person name="Ghai R."/>
            <person name="Kavagutti S V."/>
        </authorList>
    </citation>
    <scope>NUCLEOTIDE SEQUENCE</scope>
</reference>
<feature type="transmembrane region" description="Helical" evidence="1">
    <location>
        <begin position="12"/>
        <end position="34"/>
    </location>
</feature>
<organism evidence="2">
    <name type="scientific">freshwater metagenome</name>
    <dbReference type="NCBI Taxonomy" id="449393"/>
    <lineage>
        <taxon>unclassified sequences</taxon>
        <taxon>metagenomes</taxon>
        <taxon>ecological metagenomes</taxon>
    </lineage>
</organism>
<name>A0A6J6N2S2_9ZZZZ</name>
<feature type="transmembrane region" description="Helical" evidence="1">
    <location>
        <begin position="71"/>
        <end position="94"/>
    </location>
</feature>